<dbReference type="EMBL" id="JAUSWA010000021">
    <property type="protein sequence ID" value="MDQ0495387.1"/>
    <property type="molecule type" value="Genomic_DNA"/>
</dbReference>
<comment type="caution">
    <text evidence="1">The sequence shown here is derived from an EMBL/GenBank/DDBJ whole genome shotgun (WGS) entry which is preliminary data.</text>
</comment>
<dbReference type="RefSeq" id="WP_152381571.1">
    <property type="nucleotide sequence ID" value="NZ_CP045298.1"/>
</dbReference>
<protein>
    <recommendedName>
        <fullName evidence="3">DUF4303 domain-containing protein</fullName>
    </recommendedName>
</protein>
<gene>
    <name evidence="1" type="ORF">QOZ95_003566</name>
</gene>
<evidence type="ECO:0000313" key="1">
    <source>
        <dbReference type="EMBL" id="MDQ0495387.1"/>
    </source>
</evidence>
<keyword evidence="2" id="KW-1185">Reference proteome</keyword>
<proteinExistence type="predicted"/>
<name>A0ABU0L398_9BACL</name>
<evidence type="ECO:0000313" key="2">
    <source>
        <dbReference type="Proteomes" id="UP001242811"/>
    </source>
</evidence>
<organism evidence="1 2">
    <name type="scientific">Paenibacillus brasilensis</name>
    <dbReference type="NCBI Taxonomy" id="128574"/>
    <lineage>
        <taxon>Bacteria</taxon>
        <taxon>Bacillati</taxon>
        <taxon>Bacillota</taxon>
        <taxon>Bacilli</taxon>
        <taxon>Bacillales</taxon>
        <taxon>Paenibacillaceae</taxon>
        <taxon>Paenibacillus</taxon>
    </lineage>
</organism>
<dbReference type="Proteomes" id="UP001242811">
    <property type="component" value="Unassembled WGS sequence"/>
</dbReference>
<dbReference type="InterPro" id="IPR025409">
    <property type="entry name" value="DUF4303"/>
</dbReference>
<accession>A0ABU0L398</accession>
<evidence type="ECO:0008006" key="3">
    <source>
        <dbReference type="Google" id="ProtNLM"/>
    </source>
</evidence>
<reference evidence="1 2" key="1">
    <citation type="submission" date="2023-07" db="EMBL/GenBank/DDBJ databases">
        <title>Genomic Encyclopedia of Type Strains, Phase IV (KMG-IV): sequencing the most valuable type-strain genomes for metagenomic binning, comparative biology and taxonomic classification.</title>
        <authorList>
            <person name="Goeker M."/>
        </authorList>
    </citation>
    <scope>NUCLEOTIDE SEQUENCE [LARGE SCALE GENOMIC DNA]</scope>
    <source>
        <strain evidence="1 2">DSM 14914</strain>
    </source>
</reference>
<sequence length="176" mass="20669">MSNFLNEFEERFRTGFLDDLKSILEEVKDEKVYACAFGTDSDFVTLFLAVNTEESLVRHITNMKAQDLCNSKEDEIYYRWGLSEYQYGDTTHLNHISKFLYATDNVLDYKDEMIKIMTKVVKETDEVLFTQFGQSKENITFFVSMTDDDMAEELENQSVIQMTNAQLVDGFLRRYQ</sequence>
<dbReference type="Pfam" id="PF14136">
    <property type="entry name" value="DUF4303"/>
    <property type="match status" value="1"/>
</dbReference>